<keyword evidence="3 6" id="KW-0812">Transmembrane</keyword>
<keyword evidence="5 6" id="KW-0472">Membrane</keyword>
<comment type="similarity">
    <text evidence="2 6">Belongs to the BI1 family.</text>
</comment>
<dbReference type="PANTHER" id="PTHR23291">
    <property type="entry name" value="BAX INHIBITOR-RELATED"/>
    <property type="match status" value="1"/>
</dbReference>
<evidence type="ECO:0000256" key="2">
    <source>
        <dbReference type="ARBA" id="ARBA00010350"/>
    </source>
</evidence>
<feature type="transmembrane region" description="Helical" evidence="6">
    <location>
        <begin position="149"/>
        <end position="168"/>
    </location>
</feature>
<feature type="transmembrane region" description="Helical" evidence="6">
    <location>
        <begin position="174"/>
        <end position="191"/>
    </location>
</feature>
<evidence type="ECO:0000256" key="3">
    <source>
        <dbReference type="ARBA" id="ARBA00022692"/>
    </source>
</evidence>
<protein>
    <submittedName>
        <fullName evidence="7">BAX inhibitor (BI)-1/YccA family protein</fullName>
    </submittedName>
</protein>
<feature type="transmembrane region" description="Helical" evidence="6">
    <location>
        <begin position="32"/>
        <end position="51"/>
    </location>
</feature>
<keyword evidence="4 6" id="KW-1133">Transmembrane helix</keyword>
<feature type="transmembrane region" description="Helical" evidence="6">
    <location>
        <begin position="118"/>
        <end position="137"/>
    </location>
</feature>
<dbReference type="InterPro" id="IPR006214">
    <property type="entry name" value="Bax_inhibitor_1-related"/>
</dbReference>
<dbReference type="Pfam" id="PF01027">
    <property type="entry name" value="Bax1-I"/>
    <property type="match status" value="1"/>
</dbReference>
<evidence type="ECO:0000313" key="7">
    <source>
        <dbReference type="EMBL" id="PQP20281.1"/>
    </source>
</evidence>
<organism evidence="7 8">
    <name type="scientific">Burkholderia cepacia</name>
    <name type="common">Pseudomonas cepacia</name>
    <dbReference type="NCBI Taxonomy" id="292"/>
    <lineage>
        <taxon>Bacteria</taxon>
        <taxon>Pseudomonadati</taxon>
        <taxon>Pseudomonadota</taxon>
        <taxon>Betaproteobacteria</taxon>
        <taxon>Burkholderiales</taxon>
        <taxon>Burkholderiaceae</taxon>
        <taxon>Burkholderia</taxon>
        <taxon>Burkholderia cepacia complex</taxon>
    </lineage>
</organism>
<reference evidence="7 8" key="1">
    <citation type="submission" date="2018-02" db="EMBL/GenBank/DDBJ databases">
        <title>Draft genome sequencing of Burkholderia cepacia Y14-15.</title>
        <authorList>
            <person name="Zheng B.-X."/>
        </authorList>
    </citation>
    <scope>NUCLEOTIDE SEQUENCE [LARGE SCALE GENOMIC DNA]</scope>
    <source>
        <strain evidence="7 8">Y14-15</strain>
    </source>
</reference>
<dbReference type="Proteomes" id="UP000238206">
    <property type="component" value="Unassembled WGS sequence"/>
</dbReference>
<proteinExistence type="inferred from homology"/>
<evidence type="ECO:0000256" key="4">
    <source>
        <dbReference type="ARBA" id="ARBA00022989"/>
    </source>
</evidence>
<dbReference type="GO" id="GO:0005886">
    <property type="term" value="C:plasma membrane"/>
    <property type="evidence" value="ECO:0007669"/>
    <property type="project" value="TreeGrafter"/>
</dbReference>
<gene>
    <name evidence="7" type="ORF">C5615_06345</name>
</gene>
<accession>A0A2S8IZP0</accession>
<evidence type="ECO:0000256" key="5">
    <source>
        <dbReference type="ARBA" id="ARBA00023136"/>
    </source>
</evidence>
<feature type="transmembrane region" description="Helical" evidence="6">
    <location>
        <begin position="63"/>
        <end position="81"/>
    </location>
</feature>
<comment type="subcellular location">
    <subcellularLocation>
        <location evidence="1">Membrane</location>
        <topology evidence="1">Multi-pass membrane protein</topology>
    </subcellularLocation>
</comment>
<dbReference type="CDD" id="cd10432">
    <property type="entry name" value="BI-1-like_bacterial"/>
    <property type="match status" value="1"/>
</dbReference>
<feature type="transmembrane region" description="Helical" evidence="6">
    <location>
        <begin position="93"/>
        <end position="112"/>
    </location>
</feature>
<evidence type="ECO:0000313" key="8">
    <source>
        <dbReference type="Proteomes" id="UP000238206"/>
    </source>
</evidence>
<dbReference type="RefSeq" id="WP_034184258.1">
    <property type="nucleotide sequence ID" value="NZ_PUIQ01000006.1"/>
</dbReference>
<evidence type="ECO:0000256" key="1">
    <source>
        <dbReference type="ARBA" id="ARBA00004141"/>
    </source>
</evidence>
<name>A0A2S8IZP0_BURCE</name>
<comment type="caution">
    <text evidence="7">The sequence shown here is derived from an EMBL/GenBank/DDBJ whole genome shotgun (WGS) entry which is preliminary data.</text>
</comment>
<dbReference type="PANTHER" id="PTHR23291:SF50">
    <property type="entry name" value="PROTEIN LIFEGUARD 4"/>
    <property type="match status" value="1"/>
</dbReference>
<dbReference type="AlphaFoldDB" id="A0A2S8IZP0"/>
<feature type="transmembrane region" description="Helical" evidence="6">
    <location>
        <begin position="212"/>
        <end position="234"/>
    </location>
</feature>
<sequence length="239" mass="26075">MGNDFRKAARAEESQRVWEGDDVGLRQYVRRVYNYMAGGLALTGAIAYIGASTGFYRSIAGTPLFWVVLLAPLALVMFLSFRIEHISFGAAQISFWAYAALVGLSLSGIFLVYTGESIARVFFISAATFGATSLYGYSTRADLSRFGSFLFMGLIGIIIAGVVNLFLASSALQFVVSVIGVLVFTGLTAYDTQRIKRLYIAGEEGEIVGKKAILGALALYLDFLNLFLMLMRLLGNRRS</sequence>
<evidence type="ECO:0000256" key="6">
    <source>
        <dbReference type="RuleBase" id="RU004379"/>
    </source>
</evidence>
<dbReference type="EMBL" id="PUIQ01000006">
    <property type="protein sequence ID" value="PQP20281.1"/>
    <property type="molecule type" value="Genomic_DNA"/>
</dbReference>